<feature type="domain" description="CAAX prenyl protease 2/Lysostaphin resistance protein A-like" evidence="2">
    <location>
        <begin position="151"/>
        <end position="234"/>
    </location>
</feature>
<reference evidence="3 4" key="1">
    <citation type="submission" date="2018-03" db="EMBL/GenBank/DDBJ databases">
        <title>Massilia armeniaca sp. nov., isolated from desert soil.</title>
        <authorList>
            <person name="Huang H."/>
            <person name="Ren M."/>
        </authorList>
    </citation>
    <scope>NUCLEOTIDE SEQUENCE [LARGE SCALE GENOMIC DNA]</scope>
    <source>
        <strain evidence="3 4">ZMN-3</strain>
    </source>
</reference>
<evidence type="ECO:0000259" key="2">
    <source>
        <dbReference type="Pfam" id="PF02517"/>
    </source>
</evidence>
<feature type="transmembrane region" description="Helical" evidence="1">
    <location>
        <begin position="19"/>
        <end position="40"/>
    </location>
</feature>
<gene>
    <name evidence="3" type="ORF">C9I28_04210</name>
</gene>
<keyword evidence="1" id="KW-1133">Transmembrane helix</keyword>
<dbReference type="Proteomes" id="UP000240505">
    <property type="component" value="Chromosome"/>
</dbReference>
<feature type="transmembrane region" description="Helical" evidence="1">
    <location>
        <begin position="205"/>
        <end position="221"/>
    </location>
</feature>
<dbReference type="KEGG" id="masz:C9I28_04210"/>
<name>A0A2R4C5X0_9BURK</name>
<keyword evidence="1" id="KW-0812">Transmembrane</keyword>
<proteinExistence type="predicted"/>
<protein>
    <recommendedName>
        <fullName evidence="2">CAAX prenyl protease 2/Lysostaphin resistance protein A-like domain-containing protein</fullName>
    </recommendedName>
</protein>
<keyword evidence="1" id="KW-0472">Membrane</keyword>
<evidence type="ECO:0000313" key="3">
    <source>
        <dbReference type="EMBL" id="AVR95009.1"/>
    </source>
</evidence>
<feature type="transmembrane region" description="Helical" evidence="1">
    <location>
        <begin position="227"/>
        <end position="247"/>
    </location>
</feature>
<evidence type="ECO:0000313" key="4">
    <source>
        <dbReference type="Proteomes" id="UP000240505"/>
    </source>
</evidence>
<organism evidence="3 4">
    <name type="scientific">Pseudoduganella armeniaca</name>
    <dbReference type="NCBI Taxonomy" id="2072590"/>
    <lineage>
        <taxon>Bacteria</taxon>
        <taxon>Pseudomonadati</taxon>
        <taxon>Pseudomonadota</taxon>
        <taxon>Betaproteobacteria</taxon>
        <taxon>Burkholderiales</taxon>
        <taxon>Oxalobacteraceae</taxon>
        <taxon>Telluria group</taxon>
        <taxon>Pseudoduganella</taxon>
    </lineage>
</organism>
<feature type="transmembrane region" description="Helical" evidence="1">
    <location>
        <begin position="99"/>
        <end position="119"/>
    </location>
</feature>
<dbReference type="GO" id="GO:0004175">
    <property type="term" value="F:endopeptidase activity"/>
    <property type="evidence" value="ECO:0007669"/>
    <property type="project" value="UniProtKB-ARBA"/>
</dbReference>
<keyword evidence="4" id="KW-1185">Reference proteome</keyword>
<dbReference type="InterPro" id="IPR003675">
    <property type="entry name" value="Rce1/LyrA-like_dom"/>
</dbReference>
<dbReference type="Pfam" id="PF02517">
    <property type="entry name" value="Rce1-like"/>
    <property type="match status" value="1"/>
</dbReference>
<dbReference type="EMBL" id="CP028324">
    <property type="protein sequence ID" value="AVR95009.1"/>
    <property type="molecule type" value="Genomic_DNA"/>
</dbReference>
<sequence>MLAAVPQGEAAPGRFRHHFEVICMLNILLAGYLLVVAPAISLWRSRHQRGNKPEASLASRYWSMSWKVLVLLTLLWLGAREAGYTATQLGFDMPVSRAGTWGLVFAPLLLGGIALASVISERRQTPEGRIELERKALASPFPWPRTRMEVLGFAVSITLMSAAWEILYRGFLLLLLTPHIGLPMAIVASALAYGLAHGYENPQQLLGSIVAAFIFTLAYALTHSLWWLIAIHAGLPLSALPAAMRALRRRAARQSDAMRQEA</sequence>
<dbReference type="OrthoDB" id="8753866at2"/>
<feature type="transmembrane region" description="Helical" evidence="1">
    <location>
        <begin position="150"/>
        <end position="167"/>
    </location>
</feature>
<dbReference type="GO" id="GO:0080120">
    <property type="term" value="P:CAAX-box protein maturation"/>
    <property type="evidence" value="ECO:0007669"/>
    <property type="project" value="UniProtKB-ARBA"/>
</dbReference>
<evidence type="ECO:0000256" key="1">
    <source>
        <dbReference type="SAM" id="Phobius"/>
    </source>
</evidence>
<accession>A0A2R4C5X0</accession>
<feature type="transmembrane region" description="Helical" evidence="1">
    <location>
        <begin position="173"/>
        <end position="193"/>
    </location>
</feature>
<dbReference type="AlphaFoldDB" id="A0A2R4C5X0"/>